<organism evidence="2 3">
    <name type="scientific">Populus deltoides</name>
    <name type="common">Eastern poplar</name>
    <name type="synonym">Eastern cottonwood</name>
    <dbReference type="NCBI Taxonomy" id="3696"/>
    <lineage>
        <taxon>Eukaryota</taxon>
        <taxon>Viridiplantae</taxon>
        <taxon>Streptophyta</taxon>
        <taxon>Embryophyta</taxon>
        <taxon>Tracheophyta</taxon>
        <taxon>Spermatophyta</taxon>
        <taxon>Magnoliopsida</taxon>
        <taxon>eudicotyledons</taxon>
        <taxon>Gunneridae</taxon>
        <taxon>Pentapetalae</taxon>
        <taxon>rosids</taxon>
        <taxon>fabids</taxon>
        <taxon>Malpighiales</taxon>
        <taxon>Salicaceae</taxon>
        <taxon>Saliceae</taxon>
        <taxon>Populus</taxon>
    </lineage>
</organism>
<dbReference type="EMBL" id="JACEGQ020000019">
    <property type="protein sequence ID" value="KAH8480548.1"/>
    <property type="molecule type" value="Genomic_DNA"/>
</dbReference>
<feature type="compositionally biased region" description="Polar residues" evidence="1">
    <location>
        <begin position="104"/>
        <end position="136"/>
    </location>
</feature>
<comment type="caution">
    <text evidence="2">The sequence shown here is derived from an EMBL/GenBank/DDBJ whole genome shotgun (WGS) entry which is preliminary data.</text>
</comment>
<sequence length="160" mass="17129">MQATSPIPLLPTMTSDTPACFTDISPADVALQLHDISPANVALQLHGDSTPARQQLQQQSDTPITQPETFQQETVHTSSPDITNSAAVAAPTQQEIAHNLCPDISQQPLSENLTTLQQQDQPNSAPHSMVTHSQRALHQAAQPPCSDASADEFVPNYSTS</sequence>
<proteinExistence type="predicted"/>
<feature type="region of interest" description="Disordered" evidence="1">
    <location>
        <begin position="50"/>
        <end position="82"/>
    </location>
</feature>
<accession>A0A8T2WI71</accession>
<gene>
    <name evidence="2" type="ORF">H0E87_030717</name>
</gene>
<feature type="compositionally biased region" description="Polar residues" evidence="1">
    <location>
        <begin position="51"/>
        <end position="82"/>
    </location>
</feature>
<feature type="region of interest" description="Disordered" evidence="1">
    <location>
        <begin position="102"/>
        <end position="160"/>
    </location>
</feature>
<evidence type="ECO:0000256" key="1">
    <source>
        <dbReference type="SAM" id="MobiDB-lite"/>
    </source>
</evidence>
<protein>
    <submittedName>
        <fullName evidence="2">Uncharacterized protein</fullName>
    </submittedName>
</protein>
<dbReference type="Proteomes" id="UP000807159">
    <property type="component" value="Chromosome 19"/>
</dbReference>
<evidence type="ECO:0000313" key="2">
    <source>
        <dbReference type="EMBL" id="KAH8480548.1"/>
    </source>
</evidence>
<reference evidence="2" key="1">
    <citation type="journal article" date="2021" name="J. Hered.">
        <title>Genome Assembly of Salicaceae Populus deltoides (Eastern Cottonwood) I-69 Based on Nanopore Sequencing and Hi-C Technologies.</title>
        <authorList>
            <person name="Bai S."/>
            <person name="Wu H."/>
            <person name="Zhang J."/>
            <person name="Pan Z."/>
            <person name="Zhao W."/>
            <person name="Li Z."/>
            <person name="Tong C."/>
        </authorList>
    </citation>
    <scope>NUCLEOTIDE SEQUENCE</scope>
    <source>
        <tissue evidence="2">Leaf</tissue>
    </source>
</reference>
<evidence type="ECO:0000313" key="3">
    <source>
        <dbReference type="Proteomes" id="UP000807159"/>
    </source>
</evidence>
<feature type="non-terminal residue" evidence="2">
    <location>
        <position position="160"/>
    </location>
</feature>
<name>A0A8T2WI71_POPDE</name>
<dbReference type="AlphaFoldDB" id="A0A8T2WI71"/>
<keyword evidence="3" id="KW-1185">Reference proteome</keyword>